<gene>
    <name evidence="5" type="ORF">PLOB_00026711</name>
</gene>
<reference evidence="5 6" key="1">
    <citation type="submission" date="2022-05" db="EMBL/GenBank/DDBJ databases">
        <authorList>
            <consortium name="Genoscope - CEA"/>
            <person name="William W."/>
        </authorList>
    </citation>
    <scope>NUCLEOTIDE SEQUENCE [LARGE SCALE GENOMIC DNA]</scope>
</reference>
<evidence type="ECO:0000259" key="4">
    <source>
        <dbReference type="PROSITE" id="PS50237"/>
    </source>
</evidence>
<keyword evidence="1 2" id="KW-0833">Ubl conjugation pathway</keyword>
<dbReference type="Gene3D" id="3.90.1750.10">
    <property type="entry name" value="Hect, E3 ligase catalytic domains"/>
    <property type="match status" value="1"/>
</dbReference>
<evidence type="ECO:0000256" key="1">
    <source>
        <dbReference type="ARBA" id="ARBA00022786"/>
    </source>
</evidence>
<organism evidence="5 6">
    <name type="scientific">Porites lobata</name>
    <dbReference type="NCBI Taxonomy" id="104759"/>
    <lineage>
        <taxon>Eukaryota</taxon>
        <taxon>Metazoa</taxon>
        <taxon>Cnidaria</taxon>
        <taxon>Anthozoa</taxon>
        <taxon>Hexacorallia</taxon>
        <taxon>Scleractinia</taxon>
        <taxon>Fungiina</taxon>
        <taxon>Poritidae</taxon>
        <taxon>Porites</taxon>
    </lineage>
</organism>
<evidence type="ECO:0000313" key="6">
    <source>
        <dbReference type="Proteomes" id="UP001159405"/>
    </source>
</evidence>
<evidence type="ECO:0000256" key="3">
    <source>
        <dbReference type="SAM" id="MobiDB-lite"/>
    </source>
</evidence>
<accession>A0ABN8NRN5</accession>
<protein>
    <recommendedName>
        <fullName evidence="4">HECT domain-containing protein</fullName>
    </recommendedName>
</protein>
<proteinExistence type="predicted"/>
<evidence type="ECO:0000256" key="2">
    <source>
        <dbReference type="PROSITE-ProRule" id="PRU00104"/>
    </source>
</evidence>
<dbReference type="EMBL" id="CALNXK010000032">
    <property type="protein sequence ID" value="CAH3118459.1"/>
    <property type="molecule type" value="Genomic_DNA"/>
</dbReference>
<dbReference type="Proteomes" id="UP001159405">
    <property type="component" value="Unassembled WGS sequence"/>
</dbReference>
<feature type="region of interest" description="Disordered" evidence="3">
    <location>
        <begin position="1"/>
        <end position="49"/>
    </location>
</feature>
<feature type="compositionally biased region" description="Basic and acidic residues" evidence="3">
    <location>
        <begin position="10"/>
        <end position="25"/>
    </location>
</feature>
<name>A0ABN8NRN5_9CNID</name>
<comment type="caution">
    <text evidence="2">Lacks conserved residue(s) required for the propagation of feature annotation.</text>
</comment>
<sequence length="484" mass="54442">MICEGGSSKETGDRCEESRDDRDNYVHTPMVQKSSTEERNTTQPTGEFSSAAVPIKNFDEMLGEILDVIPDANEQDVRKKLLATSSVEETLDWMLEQQNTIYQNSVMLKDLDPSEALETFRQATIMKLPYQTIRINRDSPHFIREVFKLFKKGIDVKKAPDVEFEGEDGMDASGLTREYLYLLMSKIRGGDGTTVLFEGQPGHLSPLYDVDCLDSGFYFFVGQALAQSFLHGGYPFVGMSQAVAHYIITDDIDESIPFLAVEDIPDPEVRDVLKKIARASKDEDFQNLNADEGVSNLLIQCGFVNKLLNKQNSQQACQRVLVHQVLMYKKDPIQEIRRGLQTASITSFLKDHPALWKTIFATAADVKLQSDLVVRSLKCDPSVGELNEQQETILNWCKEYVGNLPSDTESDSSTIEKFVQFVFGEPTMPPQPVYVKFNRPGKSLPDADACTGTISLPIDHKMKKDFTKSLDIVLNFQHKGFGRC</sequence>
<feature type="domain" description="HECT" evidence="4">
    <location>
        <begin position="152"/>
        <end position="187"/>
    </location>
</feature>
<dbReference type="SUPFAM" id="SSF56204">
    <property type="entry name" value="Hect, E3 ligase catalytic domain"/>
    <property type="match status" value="1"/>
</dbReference>
<dbReference type="InterPro" id="IPR035983">
    <property type="entry name" value="Hect_E3_ubiquitin_ligase"/>
</dbReference>
<dbReference type="InterPro" id="IPR000569">
    <property type="entry name" value="HECT_dom"/>
</dbReference>
<keyword evidence="6" id="KW-1185">Reference proteome</keyword>
<evidence type="ECO:0000313" key="5">
    <source>
        <dbReference type="EMBL" id="CAH3118459.1"/>
    </source>
</evidence>
<comment type="caution">
    <text evidence="5">The sequence shown here is derived from an EMBL/GenBank/DDBJ whole genome shotgun (WGS) entry which is preliminary data.</text>
</comment>
<dbReference type="PROSITE" id="PS50237">
    <property type="entry name" value="HECT"/>
    <property type="match status" value="1"/>
</dbReference>